<dbReference type="SUPFAM" id="SSF54695">
    <property type="entry name" value="POZ domain"/>
    <property type="match status" value="1"/>
</dbReference>
<feature type="region of interest" description="Disordered" evidence="1">
    <location>
        <begin position="1"/>
        <end position="53"/>
    </location>
</feature>
<evidence type="ECO:0000259" key="2">
    <source>
        <dbReference type="PROSITE" id="PS50097"/>
    </source>
</evidence>
<accession>A0A5N5QCY3</accession>
<dbReference type="Gene3D" id="3.30.710.10">
    <property type="entry name" value="Potassium Channel Kv1.1, Chain A"/>
    <property type="match status" value="1"/>
</dbReference>
<dbReference type="Proteomes" id="UP000383932">
    <property type="component" value="Unassembled WGS sequence"/>
</dbReference>
<reference evidence="3 4" key="1">
    <citation type="journal article" date="2019" name="Fungal Biol. Biotechnol.">
        <title>Draft genome sequence of fastidious pathogen Ceratobasidium theobromae, which causes vascular-streak dieback in Theobroma cacao.</title>
        <authorList>
            <person name="Ali S.S."/>
            <person name="Asman A."/>
            <person name="Shao J."/>
            <person name="Firmansyah A.P."/>
            <person name="Susilo A.W."/>
            <person name="Rosmana A."/>
            <person name="McMahon P."/>
            <person name="Junaid M."/>
            <person name="Guest D."/>
            <person name="Kheng T.Y."/>
            <person name="Meinhardt L.W."/>
            <person name="Bailey B.A."/>
        </authorList>
    </citation>
    <scope>NUCLEOTIDE SEQUENCE [LARGE SCALE GENOMIC DNA]</scope>
    <source>
        <strain evidence="3 4">CT2</strain>
    </source>
</reference>
<proteinExistence type="predicted"/>
<dbReference type="CDD" id="cd18186">
    <property type="entry name" value="BTB_POZ_ZBTB_KLHL-like"/>
    <property type="match status" value="1"/>
</dbReference>
<dbReference type="Pfam" id="PF00651">
    <property type="entry name" value="BTB"/>
    <property type="match status" value="1"/>
</dbReference>
<name>A0A5N5QCY3_9AGAM</name>
<feature type="domain" description="BTB" evidence="2">
    <location>
        <begin position="70"/>
        <end position="137"/>
    </location>
</feature>
<dbReference type="InterPro" id="IPR000210">
    <property type="entry name" value="BTB/POZ_dom"/>
</dbReference>
<dbReference type="PROSITE" id="PS50097">
    <property type="entry name" value="BTB"/>
    <property type="match status" value="1"/>
</dbReference>
<evidence type="ECO:0000313" key="3">
    <source>
        <dbReference type="EMBL" id="KAB5589605.1"/>
    </source>
</evidence>
<dbReference type="AlphaFoldDB" id="A0A5N5QCY3"/>
<evidence type="ECO:0000313" key="4">
    <source>
        <dbReference type="Proteomes" id="UP000383932"/>
    </source>
</evidence>
<dbReference type="EMBL" id="SSOP01000249">
    <property type="protein sequence ID" value="KAB5589605.1"/>
    <property type="molecule type" value="Genomic_DNA"/>
</dbReference>
<evidence type="ECO:0000256" key="1">
    <source>
        <dbReference type="SAM" id="MobiDB-lite"/>
    </source>
</evidence>
<organism evidence="3 4">
    <name type="scientific">Ceratobasidium theobromae</name>
    <dbReference type="NCBI Taxonomy" id="1582974"/>
    <lineage>
        <taxon>Eukaryota</taxon>
        <taxon>Fungi</taxon>
        <taxon>Dikarya</taxon>
        <taxon>Basidiomycota</taxon>
        <taxon>Agaricomycotina</taxon>
        <taxon>Agaricomycetes</taxon>
        <taxon>Cantharellales</taxon>
        <taxon>Ceratobasidiaceae</taxon>
        <taxon>Ceratobasidium</taxon>
    </lineage>
</organism>
<dbReference type="InterPro" id="IPR011333">
    <property type="entry name" value="SKP1/BTB/POZ_sf"/>
</dbReference>
<keyword evidence="4" id="KW-1185">Reference proteome</keyword>
<feature type="compositionally biased region" description="Basic and acidic residues" evidence="1">
    <location>
        <begin position="25"/>
        <end position="40"/>
    </location>
</feature>
<protein>
    <submittedName>
        <fullName evidence="3">BTB/POZ domain containing protein</fullName>
    </submittedName>
</protein>
<dbReference type="OrthoDB" id="3238373at2759"/>
<comment type="caution">
    <text evidence="3">The sequence shown here is derived from an EMBL/GenBank/DDBJ whole genome shotgun (WGS) entry which is preliminary data.</text>
</comment>
<gene>
    <name evidence="3" type="ORF">CTheo_6957</name>
</gene>
<sequence>MSEPQDAVVADAPSLQPPPTIAPKDNLRESPEANHLENGKPEPPPSSGVPAQESSMIFPIRDPEYYFEDGNMILHVGNVLFKVHTSLIKAQSEMFMDMFTIPQDGANGTIEGTCDEHPIVIPEVEPLQFRNLMKVFYCPPSTKFSMAIHTCVKNGDAWQDLRFYLDVASLSHRFAMSETEEWSSSQLSHLILTAAKDTFCEHFEEGASCLMDALWYARTISNPDLVRTIRNMIEYFCQKPGNQIPPKKLISLLRIPNLRERDPPLFGYLFTLLLSYGHQIWKQDIFTKADRMAFFSAQSYLTPLPGSLKKSLDRLFSVKQVSPKDFSQVCSSKDSQNCATSMFLQWLEVFDNTYYSDVKSQRALVAVKALTTLPLRRLKLADKFEQGNCRNSPKALEQLDIQLEQLYARLADYYQDIE</sequence>